<protein>
    <submittedName>
        <fullName evidence="8">BZIP domain-containing protein</fullName>
    </submittedName>
</protein>
<proteinExistence type="inferred from homology"/>
<feature type="region of interest" description="Disordered" evidence="7">
    <location>
        <begin position="90"/>
        <end position="120"/>
    </location>
</feature>
<dbReference type="PROSITE" id="PS50217">
    <property type="entry name" value="BZIP"/>
    <property type="match status" value="1"/>
</dbReference>
<evidence type="ECO:0000256" key="7">
    <source>
        <dbReference type="SAM" id="MobiDB-lite"/>
    </source>
</evidence>
<evidence type="ECO:0000313" key="8">
    <source>
        <dbReference type="EnsemblMetazoa" id="PPA38290.1"/>
    </source>
</evidence>
<dbReference type="SMART" id="SM00338">
    <property type="entry name" value="BRLZ"/>
    <property type="match status" value="1"/>
</dbReference>
<dbReference type="InterPro" id="IPR046347">
    <property type="entry name" value="bZIP_sf"/>
</dbReference>
<evidence type="ECO:0000256" key="5">
    <source>
        <dbReference type="ARBA" id="ARBA00023163"/>
    </source>
</evidence>
<dbReference type="Pfam" id="PF07716">
    <property type="entry name" value="bZIP_2"/>
    <property type="match status" value="1"/>
</dbReference>
<dbReference type="EnsemblMetazoa" id="PPA38290.1">
    <property type="protein sequence ID" value="PPA38290.1"/>
    <property type="gene ID" value="WBGene00276659"/>
</dbReference>
<accession>A0A2A6CEW0</accession>
<organism evidence="8 9">
    <name type="scientific">Pristionchus pacificus</name>
    <name type="common">Parasitic nematode worm</name>
    <dbReference type="NCBI Taxonomy" id="54126"/>
    <lineage>
        <taxon>Eukaryota</taxon>
        <taxon>Metazoa</taxon>
        <taxon>Ecdysozoa</taxon>
        <taxon>Nematoda</taxon>
        <taxon>Chromadorea</taxon>
        <taxon>Rhabditida</taxon>
        <taxon>Rhabditina</taxon>
        <taxon>Diplogasteromorpha</taxon>
        <taxon>Diplogasteroidea</taxon>
        <taxon>Neodiplogasteridae</taxon>
        <taxon>Pristionchus</taxon>
    </lineage>
</organism>
<dbReference type="InterPro" id="IPR031106">
    <property type="entry name" value="C/EBP"/>
</dbReference>
<dbReference type="AlphaFoldDB" id="A0A2A6CEW0"/>
<accession>A0A8R1UR27</accession>
<keyword evidence="3" id="KW-0805">Transcription regulation</keyword>
<evidence type="ECO:0000256" key="1">
    <source>
        <dbReference type="ARBA" id="ARBA00004123"/>
    </source>
</evidence>
<dbReference type="GO" id="GO:0005634">
    <property type="term" value="C:nucleus"/>
    <property type="evidence" value="ECO:0007669"/>
    <property type="project" value="UniProtKB-SubCell"/>
</dbReference>
<dbReference type="PANTHER" id="PTHR23334:SF69">
    <property type="entry name" value="CCAAT_ENHANCER-BINDING PROTEIN GAMMA"/>
    <property type="match status" value="1"/>
</dbReference>
<dbReference type="InterPro" id="IPR004827">
    <property type="entry name" value="bZIP"/>
</dbReference>
<keyword evidence="9" id="KW-1185">Reference proteome</keyword>
<evidence type="ECO:0000256" key="6">
    <source>
        <dbReference type="ARBA" id="ARBA00023242"/>
    </source>
</evidence>
<reference evidence="8" key="2">
    <citation type="submission" date="2022-06" db="UniProtKB">
        <authorList>
            <consortium name="EnsemblMetazoa"/>
        </authorList>
    </citation>
    <scope>IDENTIFICATION</scope>
    <source>
        <strain evidence="8">PS312</strain>
    </source>
</reference>
<feature type="compositionally biased region" description="Polar residues" evidence="7">
    <location>
        <begin position="95"/>
        <end position="104"/>
    </location>
</feature>
<feature type="compositionally biased region" description="Polar residues" evidence="7">
    <location>
        <begin position="111"/>
        <end position="120"/>
    </location>
</feature>
<dbReference type="GO" id="GO:0006351">
    <property type="term" value="P:DNA-templated transcription"/>
    <property type="evidence" value="ECO:0007669"/>
    <property type="project" value="InterPro"/>
</dbReference>
<keyword evidence="6" id="KW-0539">Nucleus</keyword>
<dbReference type="GO" id="GO:0000978">
    <property type="term" value="F:RNA polymerase II cis-regulatory region sequence-specific DNA binding"/>
    <property type="evidence" value="ECO:0000318"/>
    <property type="project" value="GO_Central"/>
</dbReference>
<evidence type="ECO:0000256" key="3">
    <source>
        <dbReference type="ARBA" id="ARBA00023015"/>
    </source>
</evidence>
<comment type="similarity">
    <text evidence="2">Belongs to the bZIP family. C/EBP subfamily.</text>
</comment>
<gene>
    <name evidence="8" type="primary">WBGene00276659</name>
</gene>
<evidence type="ECO:0000256" key="2">
    <source>
        <dbReference type="ARBA" id="ARBA00006951"/>
    </source>
</evidence>
<evidence type="ECO:0000313" key="9">
    <source>
        <dbReference type="Proteomes" id="UP000005239"/>
    </source>
</evidence>
<evidence type="ECO:0000256" key="4">
    <source>
        <dbReference type="ARBA" id="ARBA00023125"/>
    </source>
</evidence>
<dbReference type="SUPFAM" id="SSF57959">
    <property type="entry name" value="Leucine zipper domain"/>
    <property type="match status" value="1"/>
</dbReference>
<dbReference type="Proteomes" id="UP000005239">
    <property type="component" value="Unassembled WGS sequence"/>
</dbReference>
<comment type="subcellular location">
    <subcellularLocation>
        <location evidence="1">Nucleus</location>
    </subcellularLocation>
</comment>
<name>A0A2A6CEW0_PRIPA</name>
<dbReference type="CDD" id="cd14693">
    <property type="entry name" value="bZIP_CEBP"/>
    <property type="match status" value="1"/>
</dbReference>
<dbReference type="PANTHER" id="PTHR23334">
    <property type="entry name" value="CCAAT/ENHANCER BINDING PROTEIN"/>
    <property type="match status" value="1"/>
</dbReference>
<sequence length="120" mass="13531">MSARKRKSDQAAAGDYLALSEMRGEDKDYREKRARNNEAVNRTRQKKKQEEMDISTKVKTLRVENSALERKVESLQKELSFLKEMHTAYAKKENGTGSSQQQHPNGGAPGTISTNPFSSL</sequence>
<feature type="region of interest" description="Disordered" evidence="7">
    <location>
        <begin position="1"/>
        <end position="53"/>
    </location>
</feature>
<reference evidence="9" key="1">
    <citation type="journal article" date="2008" name="Nat. Genet.">
        <title>The Pristionchus pacificus genome provides a unique perspective on nematode lifestyle and parasitism.</title>
        <authorList>
            <person name="Dieterich C."/>
            <person name="Clifton S.W."/>
            <person name="Schuster L.N."/>
            <person name="Chinwalla A."/>
            <person name="Delehaunty K."/>
            <person name="Dinkelacker I."/>
            <person name="Fulton L."/>
            <person name="Fulton R."/>
            <person name="Godfrey J."/>
            <person name="Minx P."/>
            <person name="Mitreva M."/>
            <person name="Roeseler W."/>
            <person name="Tian H."/>
            <person name="Witte H."/>
            <person name="Yang S.P."/>
            <person name="Wilson R.K."/>
            <person name="Sommer R.J."/>
        </authorList>
    </citation>
    <scope>NUCLEOTIDE SEQUENCE [LARGE SCALE GENOMIC DNA]</scope>
    <source>
        <strain evidence="9">PS312</strain>
    </source>
</reference>
<dbReference type="OrthoDB" id="10039716at2759"/>
<keyword evidence="5" id="KW-0804">Transcription</keyword>
<dbReference type="GO" id="GO:0000981">
    <property type="term" value="F:DNA-binding transcription factor activity, RNA polymerase II-specific"/>
    <property type="evidence" value="ECO:0000318"/>
    <property type="project" value="GO_Central"/>
</dbReference>
<dbReference type="GO" id="GO:0006357">
    <property type="term" value="P:regulation of transcription by RNA polymerase II"/>
    <property type="evidence" value="ECO:0000318"/>
    <property type="project" value="GO_Central"/>
</dbReference>
<feature type="compositionally biased region" description="Basic and acidic residues" evidence="7">
    <location>
        <begin position="22"/>
        <end position="36"/>
    </location>
</feature>
<keyword evidence="4" id="KW-0238">DNA-binding</keyword>
<dbReference type="Gene3D" id="1.20.5.170">
    <property type="match status" value="1"/>
</dbReference>